<accession>L7CE07</accession>
<evidence type="ECO:0000256" key="1">
    <source>
        <dbReference type="SAM" id="MobiDB-lite"/>
    </source>
</evidence>
<feature type="region of interest" description="Disordered" evidence="1">
    <location>
        <begin position="1"/>
        <end position="23"/>
    </location>
</feature>
<evidence type="ECO:0000313" key="3">
    <source>
        <dbReference type="Proteomes" id="UP000010959"/>
    </source>
</evidence>
<evidence type="ECO:0000313" key="2">
    <source>
        <dbReference type="EMBL" id="ELP31321.1"/>
    </source>
</evidence>
<dbReference type="Proteomes" id="UP000010959">
    <property type="component" value="Unassembled WGS sequence"/>
</dbReference>
<feature type="compositionally biased region" description="Polar residues" evidence="1">
    <location>
        <begin position="1"/>
        <end position="15"/>
    </location>
</feature>
<sequence length="41" mass="4739">MVGSGSKPTNHSIQPFQRRKSASPFFRITNQTARRWSLSIY</sequence>
<dbReference type="EMBL" id="AMWG01000131">
    <property type="protein sequence ID" value="ELP31321.1"/>
    <property type="molecule type" value="Genomic_DNA"/>
</dbReference>
<comment type="caution">
    <text evidence="2">The sequence shown here is derived from an EMBL/GenBank/DDBJ whole genome shotgun (WGS) entry which is preliminary data.</text>
</comment>
<dbReference type="AlphaFoldDB" id="L7CE07"/>
<name>L7CE07_RHOBT</name>
<reference evidence="2 3" key="1">
    <citation type="journal article" date="2013" name="Mar. Genomics">
        <title>Expression of sulfatases in Rhodopirellula baltica and the diversity of sulfatases in the genus Rhodopirellula.</title>
        <authorList>
            <person name="Wegner C.E."/>
            <person name="Richter-Heitmann T."/>
            <person name="Klindworth A."/>
            <person name="Klockow C."/>
            <person name="Richter M."/>
            <person name="Achstetter T."/>
            <person name="Glockner F.O."/>
            <person name="Harder J."/>
        </authorList>
    </citation>
    <scope>NUCLEOTIDE SEQUENCE [LARGE SCALE GENOMIC DNA]</scope>
    <source>
        <strain evidence="2 3">SWK14</strain>
    </source>
</reference>
<protein>
    <submittedName>
        <fullName evidence="2">Uncharacterized protein</fullName>
    </submittedName>
</protein>
<organism evidence="2 3">
    <name type="scientific">Rhodopirellula baltica SWK14</name>
    <dbReference type="NCBI Taxonomy" id="993516"/>
    <lineage>
        <taxon>Bacteria</taxon>
        <taxon>Pseudomonadati</taxon>
        <taxon>Planctomycetota</taxon>
        <taxon>Planctomycetia</taxon>
        <taxon>Pirellulales</taxon>
        <taxon>Pirellulaceae</taxon>
        <taxon>Rhodopirellula</taxon>
    </lineage>
</organism>
<gene>
    <name evidence="2" type="ORF">RBSWK_04786</name>
</gene>
<proteinExistence type="predicted"/>
<dbReference type="PATRIC" id="fig|993516.3.peg.5110"/>